<dbReference type="InterPro" id="IPR057363">
    <property type="entry name" value="Volactin"/>
</dbReference>
<evidence type="ECO:0000313" key="2">
    <source>
        <dbReference type="Proteomes" id="UP000094056"/>
    </source>
</evidence>
<comment type="caution">
    <text evidence="1">The sequence shown here is derived from an EMBL/GenBank/DDBJ whole genome shotgun (WGS) entry which is preliminary data.</text>
</comment>
<organism evidence="1 2">
    <name type="scientific">Candidatus Scalindua rubra</name>
    <dbReference type="NCBI Taxonomy" id="1872076"/>
    <lineage>
        <taxon>Bacteria</taxon>
        <taxon>Pseudomonadati</taxon>
        <taxon>Planctomycetota</taxon>
        <taxon>Candidatus Brocadiia</taxon>
        <taxon>Candidatus Brocadiales</taxon>
        <taxon>Candidatus Scalinduaceae</taxon>
        <taxon>Candidatus Scalindua</taxon>
    </lineage>
</organism>
<sequence>MTTTKKRFASKEKIAEKKIMQGKGVDIGTAFVKCAARKGDSIIFRNQRNAFFEVEFTDFTKKMLDNSVVRYIQKEGKLYVVGDEALKFANIFHKEARRPLSRGIISPTESEALPMIELLIKSIVDKPSIEGEIAYYSVPGEPLDADFNVIYHEKILHGFLTKLGYTPKAINESHAIILSELADEDFTGIGLSFGGGMVNVCLSYISVPIFKFSVTKSGDWIDQQVAMAVNETASRISAIKESSLDLNKGDGLTKFESALSIYYNHLIEYVIENIKDVFEKTEKKPRIDKPISIILAGGTSLPKGFADRFKRILYQLKFPLKIGSIRMASQPVRSVAKGALVAARADEEKR</sequence>
<dbReference type="InterPro" id="IPR043129">
    <property type="entry name" value="ATPase_NBD"/>
</dbReference>
<gene>
    <name evidence="1" type="ORF">SCARUB_00537</name>
</gene>
<evidence type="ECO:0000313" key="1">
    <source>
        <dbReference type="EMBL" id="ODS34278.1"/>
    </source>
</evidence>
<accession>A0A1E3XFA2</accession>
<dbReference type="Proteomes" id="UP000094056">
    <property type="component" value="Unassembled WGS sequence"/>
</dbReference>
<dbReference type="EMBL" id="MAYW01000009">
    <property type="protein sequence ID" value="ODS34278.1"/>
    <property type="molecule type" value="Genomic_DNA"/>
</dbReference>
<proteinExistence type="predicted"/>
<dbReference type="AlphaFoldDB" id="A0A1E3XFA2"/>
<reference evidence="1 2" key="1">
    <citation type="submission" date="2016-07" db="EMBL/GenBank/DDBJ databases">
        <title>Draft genome of Scalindua rubra, obtained from a brine-seawater interface in the Red Sea, sheds light on salt adaptation in anammox bacteria.</title>
        <authorList>
            <person name="Speth D.R."/>
            <person name="Lagkouvardos I."/>
            <person name="Wang Y."/>
            <person name="Qian P.-Y."/>
            <person name="Dutilh B.E."/>
            <person name="Jetten M.S."/>
        </authorList>
    </citation>
    <scope>NUCLEOTIDE SEQUENCE [LARGE SCALE GENOMIC DNA]</scope>
    <source>
        <strain evidence="1">BSI-1</strain>
    </source>
</reference>
<dbReference type="SUPFAM" id="SSF53067">
    <property type="entry name" value="Actin-like ATPase domain"/>
    <property type="match status" value="1"/>
</dbReference>
<evidence type="ECO:0008006" key="3">
    <source>
        <dbReference type="Google" id="ProtNLM"/>
    </source>
</evidence>
<dbReference type="Pfam" id="PF25216">
    <property type="entry name" value="Volactin"/>
    <property type="match status" value="1"/>
</dbReference>
<name>A0A1E3XFA2_9BACT</name>
<dbReference type="Gene3D" id="3.30.420.40">
    <property type="match status" value="2"/>
</dbReference>
<protein>
    <recommendedName>
        <fullName evidence="3">Competence protein A</fullName>
    </recommendedName>
</protein>